<accession>A0A7N0TIX9</accession>
<evidence type="ECO:0000256" key="1">
    <source>
        <dbReference type="SAM" id="MobiDB-lite"/>
    </source>
</evidence>
<feature type="compositionally biased region" description="Basic and acidic residues" evidence="1">
    <location>
        <begin position="1989"/>
        <end position="1998"/>
    </location>
</feature>
<dbReference type="Gramene" id="Kaladp0037s0481.1.v1.1">
    <property type="protein sequence ID" value="Kaladp0037s0481.1.v1.1"/>
    <property type="gene ID" value="Kaladp0037s0481.v1.1"/>
</dbReference>
<feature type="compositionally biased region" description="Polar residues" evidence="1">
    <location>
        <begin position="2109"/>
        <end position="2125"/>
    </location>
</feature>
<feature type="compositionally biased region" description="Polar residues" evidence="1">
    <location>
        <begin position="2039"/>
        <end position="2052"/>
    </location>
</feature>
<keyword evidence="3" id="KW-1185">Reference proteome</keyword>
<feature type="compositionally biased region" description="Basic and acidic residues" evidence="1">
    <location>
        <begin position="2132"/>
        <end position="2150"/>
    </location>
</feature>
<dbReference type="SUPFAM" id="SSF49785">
    <property type="entry name" value="Galactose-binding domain-like"/>
    <property type="match status" value="1"/>
</dbReference>
<dbReference type="Proteomes" id="UP000594263">
    <property type="component" value="Unplaced"/>
</dbReference>
<feature type="region of interest" description="Disordered" evidence="1">
    <location>
        <begin position="1989"/>
        <end position="2150"/>
    </location>
</feature>
<organism evidence="2 3">
    <name type="scientific">Kalanchoe fedtschenkoi</name>
    <name type="common">Lavender scallops</name>
    <name type="synonym">South American air plant</name>
    <dbReference type="NCBI Taxonomy" id="63787"/>
    <lineage>
        <taxon>Eukaryota</taxon>
        <taxon>Viridiplantae</taxon>
        <taxon>Streptophyta</taxon>
        <taxon>Embryophyta</taxon>
        <taxon>Tracheophyta</taxon>
        <taxon>Spermatophyta</taxon>
        <taxon>Magnoliopsida</taxon>
        <taxon>eudicotyledons</taxon>
        <taxon>Gunneridae</taxon>
        <taxon>Pentapetalae</taxon>
        <taxon>Saxifragales</taxon>
        <taxon>Crassulaceae</taxon>
        <taxon>Kalanchoe</taxon>
    </lineage>
</organism>
<sequence>MEVDLEPRVKPLTYKVRAMSRESPAQKAAHVLDSDLRTHWSTGTNTKEWILLELQEPCLLSHIKIYNKSVLEWEISAGLRYKPETFVKVRPRCEAPRREMLYPMNYTPCRYVRISCLRGNPIAIFFIQLIGVSVASLEAEFQPVVEYLLPHIIAHKQDAHDMHLKLLEDITSRLQPFLSQLEADLTNFFDDAESNIRFLSMLSGPFYPLLHIVNEREYARTSTSGSDAEASKNSQSISILTVSSNFEPRKSRSTSPYGMHSSSATAFRPDAVILLLRKAYKDSNLRTICILASKIMEKLVDPIDMRGTPMPASCVSSDLEETSKSELPSTHILSDYSDIFGEEFRILDCPWDSSYLNILDIGVVEEGILHVLYASASQPLQCSKLADGTSDMWSALPLVQALLPVLRPHVSSPHNLDDAFSLWKQPLVQQALSQIVSTSSAVYRPLLHAAAGYLSSFSPSHVKAACILIDLCCGVLAPWMPEVTAKVDLAVELVEDLLGVFQDTRHSFARARAAIKYVVLALSGRVDDILARYKDVKHEILFLVQMLEPFLDPAIIPSSGTCELGAVSSSHAERGESSCDLALTIIRAAVQKPAVLPSLECEWRRGLVTPSVLLSVLDPHMKLPVEIDKCKSAFFKSSESEYLNVSPFSDTFGTGSPSSKTNCRDDPEAKMDVSDSALKMDTVEDMNLFFAPLELKALHLECPPDKIELSFSSSSDDREKILLNGNVISQVQNVLELDTSSIDHMNLQADYLHLNNYQKCELRASEFRHLALDLHSHSTITLEGHNAAIDALLLAAECYLNPFFLMSFRTNCVGANQSSSRKASIHQKFDITELRRVFERNYNLEMLAQTERKRDKYVIQLLLEAAILDKQYHEQLLTEEKGQTYAERFDESIIDLSQSDLDSADAITLVRQNQALLFNFLIHQFQRDQHSMHEILMQSLLFLLSSATELFCAPESIIDIILNSADYLNGMLTSFYYQLKEGNKQMEAAKVHEVQRRWMLLQKLVIVSSGNDHRSDTININNVSFCGNLFPASAWILRIPSFSKCASPLVRFLGWMAVSRNAKQYLRERLILTSDLAQLTNLLSIFSDELALIENAVSAKENVLNVQPGSNKYSKDYSDKTFCVLYPDLSKFFPQMKKQFESFGEIILESVGIKLRTLPTYVVPDMLCWFSDFCFCPFLQKDQISGLSNSDHWKGYVAKNAKAVILYTLEVIVTEHMEAIVPETPRIMQVLISICRSSYSDVSFLDSMLHLVRPIITFSLRKASYEEKLWVDDSCLNFESLCFDEFFHCIGRKSERHDATTYTDSKIALMIYLLATIFPDLSFNRKRELLLSLKLWADFASFEHTMRFHDYLAAFCVVMESCRTILRRTLDGFGVKPNHLTQYSEVKLESLDQKSENHGSDIPISWSLFLKDVNSNSSSAGTTKLLTSEIDGGVSYQKSSYSVTEDIENLRQDLESLVSVLNPSLELSWKFHGDLAKKLAIVYAECVVLWKCLSSIVKTTDVDDVSLSLPDSDDLDRFPVHWNAGIKGLTEVILALLDNHCWEVASVFLDCLLGMPQWINLDDALHSICFALRVFSGRAPKIAWRLQTDKWLSSIFAKGIQIFSEKESSLTDLFCSMLGHREPEQRYVALKHLGGLVNKHFHVMETVAFSATHDLQDSSGSIGERVLNTLVSSTWDQVVVMASSDTLTILRTRAVALLRDFCPFIDRRKLQSFLAAADNIFQVFGKFSNSSCDGLLIQLSLALICSACLHSPYEDLSLIPENVWRDIEDLGTLKNDRGIGDLEKKACQALCRLRNEGDVAKEVLKTVLSSNSSKELDPELQTTRESILQVLSNLTSVRSYFDIFSEKIDEDTMDIEEAEMELEILRKITEGQESSENHKARRHSTYPVGSDIKNSSRLQQIKDSIRSLEKAKIRDEIIRRRQNKTLVRQARQKRLEEAATREAELIQELDRERTIEVEREIERQRALEIERIKTRELRHNLEMEKERQLQRELQRELEQAESGVRSSRREYPSSGHGGRPKERFRERDSGRPGEGTMRVNGSNFQPESSNTAPAMVLPGSRTFSGQPPTILPRDRSDEAGSSYEENFEGSKDSGDTGSIGEFELGPTFDGQTSGYGPSQRQSSRGPKSRQMIVDKREREGRREGKWERKH</sequence>
<dbReference type="InterPro" id="IPR016024">
    <property type="entry name" value="ARM-type_fold"/>
</dbReference>
<dbReference type="EnsemblPlants" id="Kaladp0037s0481.1.v1.1">
    <property type="protein sequence ID" value="Kaladp0037s0481.1.v1.1"/>
    <property type="gene ID" value="Kaladp0037s0481.v1.1"/>
</dbReference>
<proteinExistence type="predicted"/>
<protein>
    <submittedName>
        <fullName evidence="2">Uncharacterized protein</fullName>
    </submittedName>
</protein>
<reference evidence="2" key="1">
    <citation type="submission" date="2021-01" db="UniProtKB">
        <authorList>
            <consortium name="EnsemblPlants"/>
        </authorList>
    </citation>
    <scope>IDENTIFICATION</scope>
</reference>
<dbReference type="PANTHER" id="PTHR35833">
    <property type="entry name" value="GALACTOSE-BINDING DOMAIN-LIKE, ARMADILLO-TYPE FOLD PROTEIN-RELATED"/>
    <property type="match status" value="1"/>
</dbReference>
<feature type="region of interest" description="Disordered" evidence="1">
    <location>
        <begin position="1870"/>
        <end position="1893"/>
    </location>
</feature>
<name>A0A7N0TIX9_KALFE</name>
<dbReference type="OMA" id="FACASQP"/>
<feature type="compositionally biased region" description="Basic and acidic residues" evidence="1">
    <location>
        <begin position="2019"/>
        <end position="2031"/>
    </location>
</feature>
<dbReference type="CDD" id="cd22249">
    <property type="entry name" value="UDM1_RNF168_RNF169-like"/>
    <property type="match status" value="1"/>
</dbReference>
<dbReference type="InterPro" id="IPR008979">
    <property type="entry name" value="Galactose-bd-like_sf"/>
</dbReference>
<dbReference type="SUPFAM" id="SSF48371">
    <property type="entry name" value="ARM repeat"/>
    <property type="match status" value="1"/>
</dbReference>
<dbReference type="PANTHER" id="PTHR35833:SF1">
    <property type="entry name" value="GALACTOSE-BINDING DOMAIN-CONTAINING PROTEIN"/>
    <property type="match status" value="1"/>
</dbReference>
<dbReference type="Gene3D" id="2.60.120.260">
    <property type="entry name" value="Galactose-binding domain-like"/>
    <property type="match status" value="1"/>
</dbReference>
<evidence type="ECO:0000313" key="3">
    <source>
        <dbReference type="Proteomes" id="UP000594263"/>
    </source>
</evidence>
<evidence type="ECO:0000313" key="2">
    <source>
        <dbReference type="EnsemblPlants" id="Kaladp0037s0481.1.v1.1"/>
    </source>
</evidence>